<feature type="non-terminal residue" evidence="1">
    <location>
        <position position="1"/>
    </location>
</feature>
<dbReference type="AlphaFoldDB" id="A0A1R3L300"/>
<name>A0A1R3L300_9ROSI</name>
<protein>
    <submittedName>
        <fullName evidence="1">Uncharacterized protein</fullName>
    </submittedName>
</protein>
<accession>A0A1R3L300</accession>
<organism evidence="1 2">
    <name type="scientific">Corchorus olitorius</name>
    <dbReference type="NCBI Taxonomy" id="93759"/>
    <lineage>
        <taxon>Eukaryota</taxon>
        <taxon>Viridiplantae</taxon>
        <taxon>Streptophyta</taxon>
        <taxon>Embryophyta</taxon>
        <taxon>Tracheophyta</taxon>
        <taxon>Spermatophyta</taxon>
        <taxon>Magnoliopsida</taxon>
        <taxon>eudicotyledons</taxon>
        <taxon>Gunneridae</taxon>
        <taxon>Pentapetalae</taxon>
        <taxon>rosids</taxon>
        <taxon>malvids</taxon>
        <taxon>Malvales</taxon>
        <taxon>Malvaceae</taxon>
        <taxon>Grewioideae</taxon>
        <taxon>Apeibeae</taxon>
        <taxon>Corchorus</taxon>
    </lineage>
</organism>
<evidence type="ECO:0000313" key="1">
    <source>
        <dbReference type="EMBL" id="OMP13724.1"/>
    </source>
</evidence>
<comment type="caution">
    <text evidence="1">The sequence shown here is derived from an EMBL/GenBank/DDBJ whole genome shotgun (WGS) entry which is preliminary data.</text>
</comment>
<reference evidence="2" key="1">
    <citation type="submission" date="2013-09" db="EMBL/GenBank/DDBJ databases">
        <title>Corchorus olitorius genome sequencing.</title>
        <authorList>
            <person name="Alam M."/>
            <person name="Haque M.S."/>
            <person name="Islam M.S."/>
            <person name="Emdad E.M."/>
            <person name="Islam M.M."/>
            <person name="Ahmed B."/>
            <person name="Halim A."/>
            <person name="Hossen Q.M.M."/>
            <person name="Hossain M.Z."/>
            <person name="Ahmed R."/>
            <person name="Khan M.M."/>
            <person name="Islam R."/>
            <person name="Rashid M.M."/>
            <person name="Khan S.A."/>
            <person name="Rahman M.S."/>
            <person name="Alam M."/>
            <person name="Yahiya A.S."/>
            <person name="Khan M.S."/>
            <person name="Azam M.S."/>
            <person name="Haque T."/>
            <person name="Lashkar M.Z.H."/>
            <person name="Akhand A.I."/>
            <person name="Morshed G."/>
            <person name="Roy S."/>
            <person name="Uddin K.S."/>
            <person name="Rabeya T."/>
            <person name="Hossain A.S."/>
            <person name="Chowdhury A."/>
            <person name="Snigdha A.R."/>
            <person name="Mortoza M.S."/>
            <person name="Matin S.A."/>
            <person name="Hoque S.M.E."/>
            <person name="Islam M.K."/>
            <person name="Roy D.K."/>
            <person name="Haider R."/>
            <person name="Moosa M.M."/>
            <person name="Elias S.M."/>
            <person name="Hasan A.M."/>
            <person name="Jahan S."/>
            <person name="Shafiuddin M."/>
            <person name="Mahmood N."/>
            <person name="Shommy N.S."/>
        </authorList>
    </citation>
    <scope>NUCLEOTIDE SEQUENCE [LARGE SCALE GENOMIC DNA]</scope>
    <source>
        <strain evidence="2">cv. O-4</strain>
    </source>
</reference>
<gene>
    <name evidence="1" type="ORF">COLO4_01082</name>
</gene>
<proteinExistence type="predicted"/>
<keyword evidence="2" id="KW-1185">Reference proteome</keyword>
<dbReference type="EMBL" id="AWUE01003448">
    <property type="protein sequence ID" value="OMP13724.1"/>
    <property type="molecule type" value="Genomic_DNA"/>
</dbReference>
<dbReference type="Proteomes" id="UP000187203">
    <property type="component" value="Unassembled WGS sequence"/>
</dbReference>
<feature type="non-terminal residue" evidence="1">
    <location>
        <position position="140"/>
    </location>
</feature>
<evidence type="ECO:0000313" key="2">
    <source>
        <dbReference type="Proteomes" id="UP000187203"/>
    </source>
</evidence>
<sequence length="140" mass="14466">LGRGRGLAGALQAGHEDDGRRLGVEIDVGHALAHGGGQFLVDDGHQQLAGLQGAQHLLAQRLFLDARNEVAHHGQGHVGLEQGHAHFAQHVLYVGFGDAGLAAHLLDESRKFVGQSGGHKRGGTGVVGKEKVCCSEPAGA</sequence>